<dbReference type="Gene3D" id="3.40.1090.10">
    <property type="entry name" value="Cytosolic phospholipase A2 catalytic domain"/>
    <property type="match status" value="1"/>
</dbReference>
<feature type="short sequence motif" description="DGA/G" evidence="3">
    <location>
        <begin position="218"/>
        <end position="220"/>
    </location>
</feature>
<evidence type="ECO:0000256" key="3">
    <source>
        <dbReference type="PROSITE-ProRule" id="PRU01161"/>
    </source>
</evidence>
<dbReference type="GO" id="GO:0004620">
    <property type="term" value="F:phospholipase activity"/>
    <property type="evidence" value="ECO:0007669"/>
    <property type="project" value="TreeGrafter"/>
</dbReference>
<comment type="caution">
    <text evidence="5">The sequence shown here is derived from an EMBL/GenBank/DDBJ whole genome shotgun (WGS) entry which is preliminary data.</text>
</comment>
<evidence type="ECO:0000256" key="1">
    <source>
        <dbReference type="ARBA" id="ARBA00010240"/>
    </source>
</evidence>
<dbReference type="PANTHER" id="PTHR32176">
    <property type="entry name" value="XYLOSE ISOMERASE"/>
    <property type="match status" value="1"/>
</dbReference>
<dbReference type="EMBL" id="JAOZEW010000008">
    <property type="protein sequence ID" value="MCV9927896.1"/>
    <property type="molecule type" value="Genomic_DNA"/>
</dbReference>
<evidence type="ECO:0000259" key="4">
    <source>
        <dbReference type="PROSITE" id="PS51635"/>
    </source>
</evidence>
<feature type="domain" description="PNPLA" evidence="4">
    <location>
        <begin position="7"/>
        <end position="231"/>
    </location>
</feature>
<dbReference type="Pfam" id="PF01734">
    <property type="entry name" value="Patatin"/>
    <property type="match status" value="1"/>
</dbReference>
<protein>
    <submittedName>
        <fullName evidence="5">Patatin-like phospholipase family protein</fullName>
    </submittedName>
</protein>
<organism evidence="5 6">
    <name type="scientific">Flavobacterium shii</name>
    <dbReference type="NCBI Taxonomy" id="2987687"/>
    <lineage>
        <taxon>Bacteria</taxon>
        <taxon>Pseudomonadati</taxon>
        <taxon>Bacteroidota</taxon>
        <taxon>Flavobacteriia</taxon>
        <taxon>Flavobacteriales</taxon>
        <taxon>Flavobacteriaceae</taxon>
        <taxon>Flavobacterium</taxon>
    </lineage>
</organism>
<dbReference type="InterPro" id="IPR016035">
    <property type="entry name" value="Acyl_Trfase/lysoPLipase"/>
</dbReference>
<proteinExistence type="inferred from homology"/>
<feature type="short sequence motif" description="GXSXG" evidence="3">
    <location>
        <begin position="44"/>
        <end position="48"/>
    </location>
</feature>
<sequence length="379" mass="40389">MSKILILAVDGGGIKGIIPAYFLSQLESAMNNVPCYQIFDIIGGTSTGGIIATALTSPIVDNKFPMAASDVLSIYQDNGDKIFVPQKLGDIEVAHYYGDDGKGNGIEPYLRSIYNPYTLNDAKNNMTDPSLGARTKHVFTTSYTINSSGEAITNPQKGSDYGPYLFNWYDASNSPSTDDYLLWEAARATSAAPTFFPVANVGGGIGENSQANERWALDGGVMSNNPAVWAISEAFRTGLATSLSDIVLVSLGTGIYPSGAGLVVADEGGLDPNNGNWGKVPWMVSELFDLSGIEKKDGAIVNIIGEAVQLVSNLQLLGLKNSGLLYYRLEPTITFDQSKMDNIDPDNITSLVTTATDYLASAEGNNIFNEIVTALSSNL</sequence>
<dbReference type="Proteomes" id="UP001151079">
    <property type="component" value="Unassembled WGS sequence"/>
</dbReference>
<dbReference type="PANTHER" id="PTHR32176:SF92">
    <property type="entry name" value="XYLOSE ISOMERASE"/>
    <property type="match status" value="1"/>
</dbReference>
<keyword evidence="3" id="KW-0378">Hydrolase</keyword>
<dbReference type="GO" id="GO:0016042">
    <property type="term" value="P:lipid catabolic process"/>
    <property type="evidence" value="ECO:0007669"/>
    <property type="project" value="UniProtKB-UniRule"/>
</dbReference>
<dbReference type="PROSITE" id="PS51635">
    <property type="entry name" value="PNPLA"/>
    <property type="match status" value="1"/>
</dbReference>
<dbReference type="GO" id="GO:0047372">
    <property type="term" value="F:monoacylglycerol lipase activity"/>
    <property type="evidence" value="ECO:0007669"/>
    <property type="project" value="TreeGrafter"/>
</dbReference>
<evidence type="ECO:0000256" key="2">
    <source>
        <dbReference type="ARBA" id="ARBA00023098"/>
    </source>
</evidence>
<evidence type="ECO:0000313" key="5">
    <source>
        <dbReference type="EMBL" id="MCV9927896.1"/>
    </source>
</evidence>
<comment type="similarity">
    <text evidence="1">Belongs to the patatin family.</text>
</comment>
<feature type="active site" description="Nucleophile" evidence="3">
    <location>
        <position position="46"/>
    </location>
</feature>
<name>A0A9X3BYG4_9FLAO</name>
<dbReference type="InterPro" id="IPR002641">
    <property type="entry name" value="PNPLA_dom"/>
</dbReference>
<feature type="short sequence motif" description="GXGXXG" evidence="3">
    <location>
        <begin position="11"/>
        <end position="16"/>
    </location>
</feature>
<dbReference type="SUPFAM" id="SSF52151">
    <property type="entry name" value="FabD/lysophospholipase-like"/>
    <property type="match status" value="1"/>
</dbReference>
<dbReference type="AlphaFoldDB" id="A0A9X3BYG4"/>
<keyword evidence="2 3" id="KW-0443">Lipid metabolism</keyword>
<keyword evidence="6" id="KW-1185">Reference proteome</keyword>
<feature type="active site" description="Proton acceptor" evidence="3">
    <location>
        <position position="218"/>
    </location>
</feature>
<evidence type="ECO:0000313" key="6">
    <source>
        <dbReference type="Proteomes" id="UP001151079"/>
    </source>
</evidence>
<keyword evidence="3" id="KW-0442">Lipid degradation</keyword>
<accession>A0A9X3BYG4</accession>
<reference evidence="5" key="1">
    <citation type="submission" date="2022-10" db="EMBL/GenBank/DDBJ databases">
        <title>Two novel species of Flavobacterium.</title>
        <authorList>
            <person name="Liu Q."/>
            <person name="Xin Y.-H."/>
        </authorList>
    </citation>
    <scope>NUCLEOTIDE SEQUENCE</scope>
    <source>
        <strain evidence="5">LS1R49</strain>
    </source>
</reference>
<gene>
    <name evidence="5" type="ORF">OIU83_09545</name>
</gene>
<dbReference type="CDD" id="cd07199">
    <property type="entry name" value="Pat17_PNPLA8_PNPLA9_like"/>
    <property type="match status" value="1"/>
</dbReference>
<dbReference type="RefSeq" id="WP_264206028.1">
    <property type="nucleotide sequence ID" value="NZ_JAOZEW010000008.1"/>
</dbReference>